<comment type="caution">
    <text evidence="1">The sequence shown here is derived from an EMBL/GenBank/DDBJ whole genome shotgun (WGS) entry which is preliminary data.</text>
</comment>
<accession>A0ABV3X9Z3</accession>
<gene>
    <name evidence="1" type="ORF">QCO44_11695</name>
</gene>
<name>A0ABV3X9Z3_9FIRM</name>
<organism evidence="1 2">
    <name type="scientific">Selenomonas sputigena</name>
    <dbReference type="NCBI Taxonomy" id="69823"/>
    <lineage>
        <taxon>Bacteria</taxon>
        <taxon>Bacillati</taxon>
        <taxon>Bacillota</taxon>
        <taxon>Negativicutes</taxon>
        <taxon>Selenomonadales</taxon>
        <taxon>Selenomonadaceae</taxon>
        <taxon>Selenomonas</taxon>
    </lineage>
</organism>
<keyword evidence="2" id="KW-1185">Reference proteome</keyword>
<evidence type="ECO:0000313" key="2">
    <source>
        <dbReference type="Proteomes" id="UP001559623"/>
    </source>
</evidence>
<reference evidence="1 2" key="1">
    <citation type="submission" date="2023-04" db="EMBL/GenBank/DDBJ databases">
        <title>Genome Sequence of Selenomonas sputigena ATCC 33150.</title>
        <authorList>
            <person name="Miller D.P."/>
            <person name="Anvari S."/>
            <person name="Polson S.W."/>
            <person name="Macdonald M."/>
            <person name="Mcdowell J.V."/>
        </authorList>
    </citation>
    <scope>NUCLEOTIDE SEQUENCE [LARGE SCALE GENOMIC DNA]</scope>
    <source>
        <strain evidence="1 2">ATCC 33150</strain>
    </source>
</reference>
<proteinExistence type="predicted"/>
<dbReference type="EMBL" id="JARVLH010000009">
    <property type="protein sequence ID" value="MEX5286273.1"/>
    <property type="molecule type" value="Genomic_DNA"/>
</dbReference>
<sequence>MFFVAEFFSMFSGAREGTVMDEAARQTLAERLQRQERERFAPRFEAGSEDVVEGDDGSVFGGSFFADAFAGSDSAAAETGAVSGYRQSKKRLSVLCRAKKAAFSAACPLGKCPRLAA</sequence>
<protein>
    <submittedName>
        <fullName evidence="1">Uncharacterized protein</fullName>
    </submittedName>
</protein>
<dbReference type="Proteomes" id="UP001559623">
    <property type="component" value="Unassembled WGS sequence"/>
</dbReference>
<dbReference type="RefSeq" id="WP_368847991.1">
    <property type="nucleotide sequence ID" value="NZ_CP194411.1"/>
</dbReference>
<evidence type="ECO:0000313" key="1">
    <source>
        <dbReference type="EMBL" id="MEX5286273.1"/>
    </source>
</evidence>